<gene>
    <name evidence="3" type="ORF">KVT40_008916</name>
</gene>
<organism evidence="3 4">
    <name type="scientific">Elsinoe batatas</name>
    <dbReference type="NCBI Taxonomy" id="2601811"/>
    <lineage>
        <taxon>Eukaryota</taxon>
        <taxon>Fungi</taxon>
        <taxon>Dikarya</taxon>
        <taxon>Ascomycota</taxon>
        <taxon>Pezizomycotina</taxon>
        <taxon>Dothideomycetes</taxon>
        <taxon>Dothideomycetidae</taxon>
        <taxon>Myriangiales</taxon>
        <taxon>Elsinoaceae</taxon>
        <taxon>Elsinoe</taxon>
    </lineage>
</organism>
<keyword evidence="4" id="KW-1185">Reference proteome</keyword>
<evidence type="ECO:0000256" key="1">
    <source>
        <dbReference type="SAM" id="MobiDB-lite"/>
    </source>
</evidence>
<feature type="compositionally biased region" description="Gly residues" evidence="1">
    <location>
        <begin position="136"/>
        <end position="157"/>
    </location>
</feature>
<sequence length="199" mass="20555">MVGVNEAIWTDIFMLNTFTLPTGNTGRFASIKQVESQSPTPTAWPHTMQQGNPRLLAVTTLALEIPQTCLATPVHQIETVSSSSISTMVTTDALSHLPKRSDFLYREQPVASMAPIDTTRANIGELAVLRKRKGGRGGGGGRGSGSSAGSGGTGGATQVGVASPPGVSRSAASSRHGGNVVVIIILSSLASLVMLDLFA</sequence>
<proteinExistence type="predicted"/>
<keyword evidence="2" id="KW-0812">Transmembrane</keyword>
<comment type="caution">
    <text evidence="3">The sequence shown here is derived from an EMBL/GenBank/DDBJ whole genome shotgun (WGS) entry which is preliminary data.</text>
</comment>
<evidence type="ECO:0000256" key="2">
    <source>
        <dbReference type="SAM" id="Phobius"/>
    </source>
</evidence>
<dbReference type="EMBL" id="JAESVG020000010">
    <property type="protein sequence ID" value="KAG8623940.1"/>
    <property type="molecule type" value="Genomic_DNA"/>
</dbReference>
<evidence type="ECO:0000313" key="3">
    <source>
        <dbReference type="EMBL" id="KAG8623940.1"/>
    </source>
</evidence>
<dbReference type="OrthoDB" id="10516422at2759"/>
<keyword evidence="2" id="KW-1133">Transmembrane helix</keyword>
<dbReference type="Proteomes" id="UP000809789">
    <property type="component" value="Unassembled WGS sequence"/>
</dbReference>
<feature type="region of interest" description="Disordered" evidence="1">
    <location>
        <begin position="129"/>
        <end position="173"/>
    </location>
</feature>
<keyword evidence="2" id="KW-0472">Membrane</keyword>
<dbReference type="AlphaFoldDB" id="A0A8K0P9X5"/>
<evidence type="ECO:0000313" key="4">
    <source>
        <dbReference type="Proteomes" id="UP000809789"/>
    </source>
</evidence>
<name>A0A8K0P9X5_9PEZI</name>
<feature type="transmembrane region" description="Helical" evidence="2">
    <location>
        <begin position="177"/>
        <end position="198"/>
    </location>
</feature>
<reference evidence="3" key="1">
    <citation type="submission" date="2021-07" db="EMBL/GenBank/DDBJ databases">
        <title>Elsinoe batatas strain:CRI-CJ2 Genome sequencing and assembly.</title>
        <authorList>
            <person name="Huang L."/>
        </authorList>
    </citation>
    <scope>NUCLEOTIDE SEQUENCE</scope>
    <source>
        <strain evidence="3">CRI-CJ2</strain>
    </source>
</reference>
<accession>A0A8K0P9X5</accession>
<protein>
    <submittedName>
        <fullName evidence="3">Uncharacterized protein</fullName>
    </submittedName>
</protein>